<organism evidence="1 2">
    <name type="scientific">Rosa chinensis</name>
    <name type="common">China rose</name>
    <dbReference type="NCBI Taxonomy" id="74649"/>
    <lineage>
        <taxon>Eukaryota</taxon>
        <taxon>Viridiplantae</taxon>
        <taxon>Streptophyta</taxon>
        <taxon>Embryophyta</taxon>
        <taxon>Tracheophyta</taxon>
        <taxon>Spermatophyta</taxon>
        <taxon>Magnoliopsida</taxon>
        <taxon>eudicotyledons</taxon>
        <taxon>Gunneridae</taxon>
        <taxon>Pentapetalae</taxon>
        <taxon>rosids</taxon>
        <taxon>fabids</taxon>
        <taxon>Rosales</taxon>
        <taxon>Rosaceae</taxon>
        <taxon>Rosoideae</taxon>
        <taxon>Rosoideae incertae sedis</taxon>
        <taxon>Rosa</taxon>
    </lineage>
</organism>
<evidence type="ECO:0000313" key="2">
    <source>
        <dbReference type="Proteomes" id="UP000238479"/>
    </source>
</evidence>
<evidence type="ECO:0000313" key="1">
    <source>
        <dbReference type="EMBL" id="PRQ24555.1"/>
    </source>
</evidence>
<protein>
    <submittedName>
        <fullName evidence="1">Uncharacterized protein</fullName>
    </submittedName>
</protein>
<proteinExistence type="predicted"/>
<sequence>MIYGSVNICWKMCSQGQQLKPNARESLWIWLLRKLVVSNLPSYIITRKDKLFLIANSNPSFWF</sequence>
<keyword evidence="2" id="KW-1185">Reference proteome</keyword>
<reference evidence="1 2" key="1">
    <citation type="journal article" date="2018" name="Nat. Genet.">
        <title>The Rosa genome provides new insights in the design of modern roses.</title>
        <authorList>
            <person name="Bendahmane M."/>
        </authorList>
    </citation>
    <scope>NUCLEOTIDE SEQUENCE [LARGE SCALE GENOMIC DNA]</scope>
    <source>
        <strain evidence="2">cv. Old Blush</strain>
    </source>
</reference>
<gene>
    <name evidence="1" type="ORF">RchiOBHm_Chr6g0273721</name>
</gene>
<dbReference type="Proteomes" id="UP000238479">
    <property type="component" value="Chromosome 6"/>
</dbReference>
<comment type="caution">
    <text evidence="1">The sequence shown here is derived from an EMBL/GenBank/DDBJ whole genome shotgun (WGS) entry which is preliminary data.</text>
</comment>
<name>A0A2P6PRJ2_ROSCH</name>
<dbReference type="Gramene" id="PRQ24555">
    <property type="protein sequence ID" value="PRQ24555"/>
    <property type="gene ID" value="RchiOBHm_Chr6g0273721"/>
</dbReference>
<dbReference type="EMBL" id="PDCK01000044">
    <property type="protein sequence ID" value="PRQ24555.1"/>
    <property type="molecule type" value="Genomic_DNA"/>
</dbReference>
<dbReference type="AlphaFoldDB" id="A0A2P6PRJ2"/>
<accession>A0A2P6PRJ2</accession>